<dbReference type="Proteomes" id="UP000002762">
    <property type="component" value="Unassembled WGS sequence"/>
</dbReference>
<organism evidence="2 3">
    <name type="scientific">Beauveria bassiana (strain ARSEF 2860)</name>
    <name type="common">White muscardine disease fungus</name>
    <name type="synonym">Tritirachium shiotae</name>
    <dbReference type="NCBI Taxonomy" id="655819"/>
    <lineage>
        <taxon>Eukaryota</taxon>
        <taxon>Fungi</taxon>
        <taxon>Dikarya</taxon>
        <taxon>Ascomycota</taxon>
        <taxon>Pezizomycotina</taxon>
        <taxon>Sordariomycetes</taxon>
        <taxon>Hypocreomycetidae</taxon>
        <taxon>Hypocreales</taxon>
        <taxon>Cordycipitaceae</taxon>
        <taxon>Beauveria</taxon>
    </lineage>
</organism>
<dbReference type="HOGENOM" id="CLU_1454136_0_0_1"/>
<evidence type="ECO:0000313" key="2">
    <source>
        <dbReference type="EMBL" id="EJP60893.1"/>
    </source>
</evidence>
<keyword evidence="1" id="KW-0732">Signal</keyword>
<gene>
    <name evidence="2" type="ORF">BBA_10159</name>
</gene>
<name>J5J1Z4_BEAB2</name>
<proteinExistence type="predicted"/>
<reference evidence="2 3" key="1">
    <citation type="journal article" date="2012" name="Sci. Rep.">
        <title>Genomic perspectives on the evolution of fungal entomopathogenicity in Beauveria bassiana.</title>
        <authorList>
            <person name="Xiao G."/>
            <person name="Ying S.H."/>
            <person name="Zheng P."/>
            <person name="Wang Z.L."/>
            <person name="Zhang S."/>
            <person name="Xie X.Q."/>
            <person name="Shang Y."/>
            <person name="St Leger R.J."/>
            <person name="Zhao G.P."/>
            <person name="Wang C."/>
            <person name="Feng M.G."/>
        </authorList>
    </citation>
    <scope>NUCLEOTIDE SEQUENCE [LARGE SCALE GENOMIC DNA]</scope>
    <source>
        <strain evidence="2 3">ARSEF 2860</strain>
    </source>
</reference>
<dbReference type="EMBL" id="JH725243">
    <property type="protein sequence ID" value="EJP60893.1"/>
    <property type="molecule type" value="Genomic_DNA"/>
</dbReference>
<dbReference type="RefSeq" id="XP_008603478.1">
    <property type="nucleotide sequence ID" value="XM_008605256.1"/>
</dbReference>
<feature type="chain" id="PRO_5003783578" evidence="1">
    <location>
        <begin position="22"/>
        <end position="186"/>
    </location>
</feature>
<dbReference type="AlphaFoldDB" id="J5J1Z4"/>
<keyword evidence="3" id="KW-1185">Reference proteome</keyword>
<accession>J5J1Z4</accession>
<protein>
    <submittedName>
        <fullName evidence="2">Uncharacterized protein</fullName>
    </submittedName>
</protein>
<dbReference type="GeneID" id="19893171"/>
<evidence type="ECO:0000256" key="1">
    <source>
        <dbReference type="SAM" id="SignalP"/>
    </source>
</evidence>
<feature type="signal peptide" evidence="1">
    <location>
        <begin position="1"/>
        <end position="21"/>
    </location>
</feature>
<sequence length="186" mass="20581">MAGYFLAAQFISLILSSPCGCNNCVWELWYASSFHIPAGAAWGKERHACCFQFQYQLPAQHSAYTEGYVYNAPSQAVDADRPILDDDGGMQMADAVDAEAGSEDLDAQMVDDSIRKMHWFQSTLLVTLATAHFHSGWPVAQQASRHQLRDLLRSFHPSLDISQNIRIQPIGRVAAAGIAYTEEKSV</sequence>
<dbReference type="InParanoid" id="J5J1Z4"/>
<evidence type="ECO:0000313" key="3">
    <source>
        <dbReference type="Proteomes" id="UP000002762"/>
    </source>
</evidence>